<name>D2Q8Z5_BIFDB</name>
<evidence type="ECO:0000313" key="2">
    <source>
        <dbReference type="Proteomes" id="UP000008693"/>
    </source>
</evidence>
<sequence length="74" mass="8528">MKDLRLIHCVDYDKFGVPTTQPELLRATRDNDTITIGIGADPLTRKEFAMTAGEARRLADWIRQEIGRKIDERQ</sequence>
<dbReference type="KEGG" id="bde:BDP_0614"/>
<protein>
    <submittedName>
        <fullName evidence="1">Uncharacterized protein</fullName>
    </submittedName>
</protein>
<dbReference type="STRING" id="401473.BDP_0614"/>
<evidence type="ECO:0000313" key="1">
    <source>
        <dbReference type="EMBL" id="ADB09281.1"/>
    </source>
</evidence>
<gene>
    <name evidence="1" type="ordered locus">BDP_0614</name>
</gene>
<dbReference type="EMBL" id="CP001750">
    <property type="protein sequence ID" value="ADB09281.1"/>
    <property type="molecule type" value="Genomic_DNA"/>
</dbReference>
<dbReference type="RefSeq" id="WP_003837065.1">
    <property type="nucleotide sequence ID" value="NC_013714.1"/>
</dbReference>
<dbReference type="Proteomes" id="UP000008693">
    <property type="component" value="Chromosome"/>
</dbReference>
<keyword evidence="2" id="KW-1185">Reference proteome</keyword>
<accession>D2Q8Z5</accession>
<dbReference type="GeneID" id="31605837"/>
<dbReference type="HOGENOM" id="CLU_2680294_0_0_11"/>
<reference evidence="1 2" key="1">
    <citation type="journal article" date="2009" name="PLoS Genet.">
        <title>The Bifidobacterium dentium Bd1 genome sequence reflects its genetic adaptation to the human oral cavity.</title>
        <authorList>
            <person name="Ventura M."/>
            <person name="Turroni F."/>
            <person name="Zomer A."/>
            <person name="Foroni E."/>
            <person name="Giubellini V."/>
            <person name="Bottacini F."/>
            <person name="Canchaya C."/>
            <person name="Claesson M.J."/>
            <person name="He F."/>
            <person name="Mantzourani M."/>
            <person name="Mulas L."/>
            <person name="Ferrarini A."/>
            <person name="Gao B."/>
            <person name="Delledonne M."/>
            <person name="Henrissat B."/>
            <person name="Coutinho P."/>
            <person name="Oggioni M."/>
            <person name="Gupta R.S."/>
            <person name="Zhang Z."/>
            <person name="Beighton D."/>
            <person name="Fitzgerald G.F."/>
            <person name="O'Toole P.W."/>
            <person name="van Sinderen D."/>
        </authorList>
    </citation>
    <scope>NUCLEOTIDE SEQUENCE [LARGE SCALE GENOMIC DNA]</scope>
    <source>
        <strain evidence="2">ATCC 27534 / DSM 20436 / JCM 1195 / Bd1</strain>
    </source>
</reference>
<proteinExistence type="predicted"/>
<dbReference type="AlphaFoldDB" id="D2Q8Z5"/>
<organism evidence="1 2">
    <name type="scientific">Bifidobacterium dentium (strain ATCC 27534 / DSM 20436 / JCM 1195 / Bd1)</name>
    <dbReference type="NCBI Taxonomy" id="401473"/>
    <lineage>
        <taxon>Bacteria</taxon>
        <taxon>Bacillati</taxon>
        <taxon>Actinomycetota</taxon>
        <taxon>Actinomycetes</taxon>
        <taxon>Bifidobacteriales</taxon>
        <taxon>Bifidobacteriaceae</taxon>
        <taxon>Bifidobacterium</taxon>
    </lineage>
</organism>